<gene>
    <name evidence="2" type="ORF">SAMN02910417_02393</name>
</gene>
<name>A0A1G6CGR2_EUBOX</name>
<sequence length="515" mass="59746">MNIKEAKEQIEQSVSTYLRKDEFGQYKIPIERQRPVFLLGPPGIGKTAIMEQIAQSLDIALVSYSMTHHTRQSALGLPFIRHKVYGDQEFDVSEYTMSEIVASVYEMMEQTGKKEGILFLDEINCVSETLAPSMLQFLQYKTFGKHRIPEGWIVATAGNPPQFNRSVREFDVVTMDRLRVLEVEADYDTWRNYAVNKGLHSAILTYLDVKKSDFYQIENTVDGKSYVTARGWEDLSETLYLYEEQEYAVGETLACQFLRNKKIAREFAAYYDLYCKYKQDYQVHQILDGEAGKSILERAKKAGFDERLSLMGLLMDALQESIRDSVKRESTLRYLTRMLREVKGDLIFAEDKTAEYIEHVLTAKADAIHEKMLKEDAANALGSLDRYTYMQAEDTLRRYMRQIKIEGTTEPKEAFAYLKNQFELSVGELKRHTDQIAQKLDHLFTFVEKVFGDGNEMLVLVTDLTINYASAKFIAEYGCKKYFKYNKKFQIHERQMEIANELEQLDLSRLSIDEE</sequence>
<reference evidence="2 3" key="1">
    <citation type="submission" date="2016-10" db="EMBL/GenBank/DDBJ databases">
        <authorList>
            <person name="de Groot N.N."/>
        </authorList>
    </citation>
    <scope>NUCLEOTIDE SEQUENCE [LARGE SCALE GENOMIC DNA]</scope>
    <source>
        <strain evidence="2 3">DSM 3217</strain>
    </source>
</reference>
<dbReference type="STRING" id="1732.SAMN02910417_02393"/>
<dbReference type="GO" id="GO:0016887">
    <property type="term" value="F:ATP hydrolysis activity"/>
    <property type="evidence" value="ECO:0007669"/>
    <property type="project" value="InterPro"/>
</dbReference>
<dbReference type="InterPro" id="IPR003959">
    <property type="entry name" value="ATPase_AAA_core"/>
</dbReference>
<keyword evidence="3" id="KW-1185">Reference proteome</keyword>
<protein>
    <submittedName>
        <fullName evidence="2">ATPase family associated with various cellular activities (AAA)</fullName>
    </submittedName>
</protein>
<dbReference type="Gene3D" id="3.40.50.300">
    <property type="entry name" value="P-loop containing nucleotide triphosphate hydrolases"/>
    <property type="match status" value="1"/>
</dbReference>
<dbReference type="RefSeq" id="WP_090174588.1">
    <property type="nucleotide sequence ID" value="NZ_FMXR01000019.1"/>
</dbReference>
<accession>A0A1G6CGR2</accession>
<dbReference type="Pfam" id="PF00004">
    <property type="entry name" value="AAA"/>
    <property type="match status" value="1"/>
</dbReference>
<organism evidence="2 3">
    <name type="scientific">Eubacterium oxidoreducens</name>
    <dbReference type="NCBI Taxonomy" id="1732"/>
    <lineage>
        <taxon>Bacteria</taxon>
        <taxon>Bacillati</taxon>
        <taxon>Bacillota</taxon>
        <taxon>Clostridia</taxon>
        <taxon>Eubacteriales</taxon>
        <taxon>Eubacteriaceae</taxon>
        <taxon>Eubacterium</taxon>
    </lineage>
</organism>
<feature type="domain" description="AAA+ ATPase" evidence="1">
    <location>
        <begin position="32"/>
        <end position="176"/>
    </location>
</feature>
<dbReference type="Proteomes" id="UP000199228">
    <property type="component" value="Unassembled WGS sequence"/>
</dbReference>
<dbReference type="GO" id="GO:0005524">
    <property type="term" value="F:ATP binding"/>
    <property type="evidence" value="ECO:0007669"/>
    <property type="project" value="InterPro"/>
</dbReference>
<dbReference type="EMBL" id="FMXR01000019">
    <property type="protein sequence ID" value="SDB32104.1"/>
    <property type="molecule type" value="Genomic_DNA"/>
</dbReference>
<proteinExistence type="predicted"/>
<evidence type="ECO:0000259" key="1">
    <source>
        <dbReference type="SMART" id="SM00382"/>
    </source>
</evidence>
<dbReference type="OrthoDB" id="9808317at2"/>
<evidence type="ECO:0000313" key="3">
    <source>
        <dbReference type="Proteomes" id="UP000199228"/>
    </source>
</evidence>
<dbReference type="InterPro" id="IPR027417">
    <property type="entry name" value="P-loop_NTPase"/>
</dbReference>
<dbReference type="InterPro" id="IPR003593">
    <property type="entry name" value="AAA+_ATPase"/>
</dbReference>
<dbReference type="SUPFAM" id="SSF52540">
    <property type="entry name" value="P-loop containing nucleoside triphosphate hydrolases"/>
    <property type="match status" value="1"/>
</dbReference>
<dbReference type="SMART" id="SM00382">
    <property type="entry name" value="AAA"/>
    <property type="match status" value="1"/>
</dbReference>
<dbReference type="AlphaFoldDB" id="A0A1G6CGR2"/>
<dbReference type="CDD" id="cd00009">
    <property type="entry name" value="AAA"/>
    <property type="match status" value="1"/>
</dbReference>
<evidence type="ECO:0000313" key="2">
    <source>
        <dbReference type="EMBL" id="SDB32104.1"/>
    </source>
</evidence>